<dbReference type="RefSeq" id="WP_169492891.1">
    <property type="nucleotide sequence ID" value="NZ_JABBGM010000003.1"/>
</dbReference>
<dbReference type="EMBL" id="JABBGM010000003">
    <property type="protein sequence ID" value="NML93611.1"/>
    <property type="molecule type" value="Genomic_DNA"/>
</dbReference>
<sequence>MFIGHWSAAFVAAAHSRAPRLGTLAIGAQLVDIAFFAFAMVGIEHFRFVPGATASNWLMLDSAPYTHSLLGGLAFAAALAVLVWLADCDRTAALIAALVVLSHWLLDFVVHRPDLTLAGAPPMLGLGLWNAPLIEKPLELALTFGALAFYVRKRRPRLLPVAVLAVVLLAVQAIDWFGPRNTDAGPSASLTAIAAYLVIAALCAWVARSAAVPGDRA</sequence>
<accession>A0A7Y0BN82</accession>
<gene>
    <name evidence="2" type="ORF">HHL27_08020</name>
</gene>
<evidence type="ECO:0000313" key="3">
    <source>
        <dbReference type="Proteomes" id="UP000583556"/>
    </source>
</evidence>
<keyword evidence="3" id="KW-1185">Reference proteome</keyword>
<proteinExistence type="predicted"/>
<evidence type="ECO:0000313" key="2">
    <source>
        <dbReference type="EMBL" id="NML93611.1"/>
    </source>
</evidence>
<keyword evidence="1" id="KW-0812">Transmembrane</keyword>
<evidence type="ECO:0000256" key="1">
    <source>
        <dbReference type="SAM" id="Phobius"/>
    </source>
</evidence>
<feature type="transmembrane region" description="Helical" evidence="1">
    <location>
        <begin position="63"/>
        <end position="85"/>
    </location>
</feature>
<feature type="transmembrane region" description="Helical" evidence="1">
    <location>
        <begin position="158"/>
        <end position="177"/>
    </location>
</feature>
<feature type="transmembrane region" description="Helical" evidence="1">
    <location>
        <begin position="189"/>
        <end position="207"/>
    </location>
</feature>
<keyword evidence="1" id="KW-0472">Membrane</keyword>
<feature type="transmembrane region" description="Helical" evidence="1">
    <location>
        <begin position="92"/>
        <end position="111"/>
    </location>
</feature>
<feature type="transmembrane region" description="Helical" evidence="1">
    <location>
        <begin position="131"/>
        <end position="151"/>
    </location>
</feature>
<protein>
    <submittedName>
        <fullName evidence="2">Uncharacterized protein</fullName>
    </submittedName>
</protein>
<comment type="caution">
    <text evidence="2">The sequence shown here is derived from an EMBL/GenBank/DDBJ whole genome shotgun (WGS) entry which is preliminary data.</text>
</comment>
<name>A0A7Y0BN82_9SPHN</name>
<dbReference type="AlphaFoldDB" id="A0A7Y0BN82"/>
<keyword evidence="1" id="KW-1133">Transmembrane helix</keyword>
<feature type="transmembrane region" description="Helical" evidence="1">
    <location>
        <begin position="21"/>
        <end position="43"/>
    </location>
</feature>
<reference evidence="2 3" key="1">
    <citation type="submission" date="2020-04" db="EMBL/GenBank/DDBJ databases">
        <title>Novosphingobium sp. TW-4 isolated from soil.</title>
        <authorList>
            <person name="Dahal R.H."/>
            <person name="Chaudhary D.K."/>
        </authorList>
    </citation>
    <scope>NUCLEOTIDE SEQUENCE [LARGE SCALE GENOMIC DNA]</scope>
    <source>
        <strain evidence="2 3">TW-4</strain>
    </source>
</reference>
<dbReference type="Proteomes" id="UP000583556">
    <property type="component" value="Unassembled WGS sequence"/>
</dbReference>
<organism evidence="2 3">
    <name type="scientific">Novosphingobium olei</name>
    <dbReference type="NCBI Taxonomy" id="2728851"/>
    <lineage>
        <taxon>Bacteria</taxon>
        <taxon>Pseudomonadati</taxon>
        <taxon>Pseudomonadota</taxon>
        <taxon>Alphaproteobacteria</taxon>
        <taxon>Sphingomonadales</taxon>
        <taxon>Sphingomonadaceae</taxon>
        <taxon>Novosphingobium</taxon>
    </lineage>
</organism>